<feature type="non-terminal residue" evidence="1">
    <location>
        <position position="1"/>
    </location>
</feature>
<sequence>MVSNVSTSKEACEILKTSFKGVDKVKKVMMVVNQMKCYIEKMKDIRVIEKILRSLTIKEE</sequence>
<protein>
    <submittedName>
        <fullName evidence="1">Uncharacterized protein</fullName>
    </submittedName>
</protein>
<organism evidence="1 2">
    <name type="scientific">Mucuna pruriens</name>
    <name type="common">Velvet bean</name>
    <name type="synonym">Dolichos pruriens</name>
    <dbReference type="NCBI Taxonomy" id="157652"/>
    <lineage>
        <taxon>Eukaryota</taxon>
        <taxon>Viridiplantae</taxon>
        <taxon>Streptophyta</taxon>
        <taxon>Embryophyta</taxon>
        <taxon>Tracheophyta</taxon>
        <taxon>Spermatophyta</taxon>
        <taxon>Magnoliopsida</taxon>
        <taxon>eudicotyledons</taxon>
        <taxon>Gunneridae</taxon>
        <taxon>Pentapetalae</taxon>
        <taxon>rosids</taxon>
        <taxon>fabids</taxon>
        <taxon>Fabales</taxon>
        <taxon>Fabaceae</taxon>
        <taxon>Papilionoideae</taxon>
        <taxon>50 kb inversion clade</taxon>
        <taxon>NPAAA clade</taxon>
        <taxon>indigoferoid/millettioid clade</taxon>
        <taxon>Phaseoleae</taxon>
        <taxon>Mucuna</taxon>
    </lineage>
</organism>
<evidence type="ECO:0000313" key="1">
    <source>
        <dbReference type="EMBL" id="RDX68457.1"/>
    </source>
</evidence>
<reference evidence="1" key="1">
    <citation type="submission" date="2018-05" db="EMBL/GenBank/DDBJ databases">
        <title>Draft genome of Mucuna pruriens seed.</title>
        <authorList>
            <person name="Nnadi N.E."/>
            <person name="Vos R."/>
            <person name="Hasami M.H."/>
            <person name="Devisetty U.K."/>
            <person name="Aguiy J.C."/>
        </authorList>
    </citation>
    <scope>NUCLEOTIDE SEQUENCE [LARGE SCALE GENOMIC DNA]</scope>
    <source>
        <strain evidence="1">JCA_2017</strain>
    </source>
</reference>
<accession>A0A371EQY0</accession>
<keyword evidence="2" id="KW-1185">Reference proteome</keyword>
<evidence type="ECO:0000313" key="2">
    <source>
        <dbReference type="Proteomes" id="UP000257109"/>
    </source>
</evidence>
<proteinExistence type="predicted"/>
<name>A0A371EQY0_MUCPR</name>
<dbReference type="EMBL" id="QJKJ01012536">
    <property type="protein sequence ID" value="RDX68457.1"/>
    <property type="molecule type" value="Genomic_DNA"/>
</dbReference>
<comment type="caution">
    <text evidence="1">The sequence shown here is derived from an EMBL/GenBank/DDBJ whole genome shotgun (WGS) entry which is preliminary data.</text>
</comment>
<dbReference type="Proteomes" id="UP000257109">
    <property type="component" value="Unassembled WGS sequence"/>
</dbReference>
<gene>
    <name evidence="1" type="ORF">CR513_52555</name>
</gene>
<dbReference type="AlphaFoldDB" id="A0A371EQY0"/>